<reference evidence="6" key="1">
    <citation type="journal article" date="2014" name="Int. J. Syst. Evol. Microbiol.">
        <title>Complete genome sequence of Corynebacterium casei LMG S-19264T (=DSM 44701T), isolated from a smear-ripened cheese.</title>
        <authorList>
            <consortium name="US DOE Joint Genome Institute (JGI-PGF)"/>
            <person name="Walter F."/>
            <person name="Albersmeier A."/>
            <person name="Kalinowski J."/>
            <person name="Ruckert C."/>
        </authorList>
    </citation>
    <scope>NUCLEOTIDE SEQUENCE</scope>
    <source>
        <strain evidence="6">JCM 4637</strain>
    </source>
</reference>
<evidence type="ECO:0000256" key="4">
    <source>
        <dbReference type="SAM" id="MobiDB-lite"/>
    </source>
</evidence>
<proteinExistence type="predicted"/>
<dbReference type="PANTHER" id="PTHR11516:SF60">
    <property type="entry name" value="PYRUVATE DEHYDROGENASE E1 COMPONENT SUBUNIT ALPHA"/>
    <property type="match status" value="1"/>
</dbReference>
<feature type="region of interest" description="Disordered" evidence="4">
    <location>
        <begin position="323"/>
        <end position="348"/>
    </location>
</feature>
<evidence type="ECO:0000313" key="6">
    <source>
        <dbReference type="EMBL" id="GHD12534.1"/>
    </source>
</evidence>
<gene>
    <name evidence="6" type="ORF">GCM10010334_69670</name>
</gene>
<dbReference type="Proteomes" id="UP000638353">
    <property type="component" value="Unassembled WGS sequence"/>
</dbReference>
<reference evidence="6" key="2">
    <citation type="submission" date="2020-09" db="EMBL/GenBank/DDBJ databases">
        <authorList>
            <person name="Sun Q."/>
            <person name="Ohkuma M."/>
        </authorList>
    </citation>
    <scope>NUCLEOTIDE SEQUENCE</scope>
    <source>
        <strain evidence="6">JCM 4637</strain>
    </source>
</reference>
<evidence type="ECO:0000313" key="7">
    <source>
        <dbReference type="Proteomes" id="UP000638353"/>
    </source>
</evidence>
<dbReference type="SUPFAM" id="SSF52518">
    <property type="entry name" value="Thiamin diphosphate-binding fold (THDP-binding)"/>
    <property type="match status" value="1"/>
</dbReference>
<dbReference type="InterPro" id="IPR050642">
    <property type="entry name" value="PDH_E1_Alpha_Subunit"/>
</dbReference>
<evidence type="ECO:0000259" key="5">
    <source>
        <dbReference type="Pfam" id="PF00676"/>
    </source>
</evidence>
<evidence type="ECO:0000256" key="2">
    <source>
        <dbReference type="ARBA" id="ARBA00023002"/>
    </source>
</evidence>
<feature type="domain" description="Dehydrogenase E1 component" evidence="5">
    <location>
        <begin position="20"/>
        <end position="331"/>
    </location>
</feature>
<feature type="compositionally biased region" description="Low complexity" evidence="4">
    <location>
        <begin position="323"/>
        <end position="334"/>
    </location>
</feature>
<dbReference type="GO" id="GO:0006086">
    <property type="term" value="P:pyruvate decarboxylation to acetyl-CoA"/>
    <property type="evidence" value="ECO:0007669"/>
    <property type="project" value="TreeGrafter"/>
</dbReference>
<dbReference type="AlphaFoldDB" id="A0A919CDY3"/>
<dbReference type="CDD" id="cd02000">
    <property type="entry name" value="TPP_E1_PDC_ADC_BCADC"/>
    <property type="match status" value="1"/>
</dbReference>
<dbReference type="Pfam" id="PF00676">
    <property type="entry name" value="E1_dh"/>
    <property type="match status" value="1"/>
</dbReference>
<dbReference type="EMBL" id="BMVC01000018">
    <property type="protein sequence ID" value="GHD12534.1"/>
    <property type="molecule type" value="Genomic_DNA"/>
</dbReference>
<evidence type="ECO:0000256" key="1">
    <source>
        <dbReference type="ARBA" id="ARBA00001964"/>
    </source>
</evidence>
<keyword evidence="3" id="KW-0786">Thiamine pyrophosphate</keyword>
<comment type="cofactor">
    <cofactor evidence="1">
        <name>thiamine diphosphate</name>
        <dbReference type="ChEBI" id="CHEBI:58937"/>
    </cofactor>
</comment>
<evidence type="ECO:0000256" key="3">
    <source>
        <dbReference type="ARBA" id="ARBA00023052"/>
    </source>
</evidence>
<organism evidence="6 7">
    <name type="scientific">Streptomyces finlayi</name>
    <dbReference type="NCBI Taxonomy" id="67296"/>
    <lineage>
        <taxon>Bacteria</taxon>
        <taxon>Bacillati</taxon>
        <taxon>Actinomycetota</taxon>
        <taxon>Actinomycetes</taxon>
        <taxon>Kitasatosporales</taxon>
        <taxon>Streptomycetaceae</taxon>
        <taxon>Streptomyces</taxon>
    </lineage>
</organism>
<name>A0A919CDY3_9ACTN</name>
<dbReference type="GO" id="GO:0000287">
    <property type="term" value="F:magnesium ion binding"/>
    <property type="evidence" value="ECO:0007669"/>
    <property type="project" value="UniProtKB-ARBA"/>
</dbReference>
<dbReference type="RefSeq" id="WP_229898427.1">
    <property type="nucleotide sequence ID" value="NZ_BMVC01000018.1"/>
</dbReference>
<sequence length="348" mass="37316">MPIPNTTEDPVAHPAALLREMVRIRCVEEELADFYRDEQEMRTPVHFSVGQEAAAVGVCAALRENDLVYTGHRSHAAYLAKGGDLTGMVAELYGKETGCSNGRGGSVHLTDRSVGFAGSAAILGEMISVATGAAWALAQQGSSQVVVTFFGDGASEEGVFHESLNFAAVHRVPVIYVCENNAYSISSPLSARQPANSPGTGITERARAYGITAERLDGNDVALVHEATRRATAHCRAGLGPYVLELDTYRWREHVGPGFDTGIDRPEPEVEQWLERCPVRRGTAALQASAPDAQEPTAQEPTAEELVARWDAEFRDEARRAVAAAKAAPYPTADRLTDGAYGRPAVAN</sequence>
<comment type="caution">
    <text evidence="6">The sequence shown here is derived from an EMBL/GenBank/DDBJ whole genome shotgun (WGS) entry which is preliminary data.</text>
</comment>
<dbReference type="GO" id="GO:0004739">
    <property type="term" value="F:pyruvate dehydrogenase (acetyl-transferring) activity"/>
    <property type="evidence" value="ECO:0007669"/>
    <property type="project" value="TreeGrafter"/>
</dbReference>
<keyword evidence="2" id="KW-0560">Oxidoreductase</keyword>
<protein>
    <recommendedName>
        <fullName evidence="5">Dehydrogenase E1 component domain-containing protein</fullName>
    </recommendedName>
</protein>
<dbReference type="InterPro" id="IPR029061">
    <property type="entry name" value="THDP-binding"/>
</dbReference>
<dbReference type="PANTHER" id="PTHR11516">
    <property type="entry name" value="PYRUVATE DEHYDROGENASE E1 COMPONENT, ALPHA SUBUNIT BACTERIAL AND ORGANELLAR"/>
    <property type="match status" value="1"/>
</dbReference>
<accession>A0A919CDY3</accession>
<dbReference type="InterPro" id="IPR001017">
    <property type="entry name" value="DH_E1"/>
</dbReference>
<dbReference type="Gene3D" id="3.40.50.970">
    <property type="match status" value="1"/>
</dbReference>